<name>A0A194XHJ2_MOLSC</name>
<proteinExistence type="predicted"/>
<accession>A0A194XHJ2</accession>
<reference evidence="1 2" key="1">
    <citation type="submission" date="2015-10" db="EMBL/GenBank/DDBJ databases">
        <title>Full genome of DAOMC 229536 Phialocephala scopiformis, a fungal endophyte of spruce producing the potent anti-insectan compound rugulosin.</title>
        <authorList>
            <consortium name="DOE Joint Genome Institute"/>
            <person name="Walker A.K."/>
            <person name="Frasz S.L."/>
            <person name="Seifert K.A."/>
            <person name="Miller J.D."/>
            <person name="Mondo S.J."/>
            <person name="Labutti K."/>
            <person name="Lipzen A."/>
            <person name="Dockter R."/>
            <person name="Kennedy M."/>
            <person name="Grigoriev I.V."/>
            <person name="Spatafora J.W."/>
        </authorList>
    </citation>
    <scope>NUCLEOTIDE SEQUENCE [LARGE SCALE GENOMIC DNA]</scope>
    <source>
        <strain evidence="1 2">CBS 120377</strain>
    </source>
</reference>
<keyword evidence="2" id="KW-1185">Reference proteome</keyword>
<dbReference type="Proteomes" id="UP000070700">
    <property type="component" value="Unassembled WGS sequence"/>
</dbReference>
<protein>
    <submittedName>
        <fullName evidence="1">Uncharacterized protein</fullName>
    </submittedName>
</protein>
<dbReference type="AlphaFoldDB" id="A0A194XHJ2"/>
<sequence length="151" mass="17277">MRRWRSSLSSSFRAGISVFVSTAAQACKLFNHTVSLGSDNGRNILYLGTSTNLLSLQCDIGCKCETRKKKVEVWEKEVKCESEIWFVLFHRAPAARKRIEFNPSISLQYNALIILESALKFNFNSEWAVPLFFMRNAPFRLILFTTICEIG</sequence>
<gene>
    <name evidence="1" type="ORF">LY89DRAFT_456958</name>
</gene>
<evidence type="ECO:0000313" key="1">
    <source>
        <dbReference type="EMBL" id="KUJ19628.1"/>
    </source>
</evidence>
<dbReference type="GeneID" id="28817370"/>
<evidence type="ECO:0000313" key="2">
    <source>
        <dbReference type="Proteomes" id="UP000070700"/>
    </source>
</evidence>
<organism evidence="1 2">
    <name type="scientific">Mollisia scopiformis</name>
    <name type="common">Conifer needle endophyte fungus</name>
    <name type="synonym">Phialocephala scopiformis</name>
    <dbReference type="NCBI Taxonomy" id="149040"/>
    <lineage>
        <taxon>Eukaryota</taxon>
        <taxon>Fungi</taxon>
        <taxon>Dikarya</taxon>
        <taxon>Ascomycota</taxon>
        <taxon>Pezizomycotina</taxon>
        <taxon>Leotiomycetes</taxon>
        <taxon>Helotiales</taxon>
        <taxon>Mollisiaceae</taxon>
        <taxon>Mollisia</taxon>
    </lineage>
</organism>
<dbReference type="PROSITE" id="PS51257">
    <property type="entry name" value="PROKAR_LIPOPROTEIN"/>
    <property type="match status" value="1"/>
</dbReference>
<dbReference type="RefSeq" id="XP_018073983.1">
    <property type="nucleotide sequence ID" value="XM_018207644.1"/>
</dbReference>
<dbReference type="InParanoid" id="A0A194XHJ2"/>
<dbReference type="EMBL" id="KQ947410">
    <property type="protein sequence ID" value="KUJ19628.1"/>
    <property type="molecule type" value="Genomic_DNA"/>
</dbReference>
<dbReference type="KEGG" id="psco:LY89DRAFT_456958"/>